<keyword evidence="3 5" id="KW-1133">Transmembrane helix</keyword>
<dbReference type="EMBL" id="DRLD01000118">
    <property type="protein sequence ID" value="HED09912.1"/>
    <property type="molecule type" value="Genomic_DNA"/>
</dbReference>
<protein>
    <submittedName>
        <fullName evidence="7">VWA domain-containing protein</fullName>
    </submittedName>
</protein>
<evidence type="ECO:0000256" key="2">
    <source>
        <dbReference type="ARBA" id="ARBA00022692"/>
    </source>
</evidence>
<evidence type="ECO:0000256" key="1">
    <source>
        <dbReference type="ARBA" id="ARBA00022475"/>
    </source>
</evidence>
<dbReference type="InterPro" id="IPR002035">
    <property type="entry name" value="VWF_A"/>
</dbReference>
<comment type="caution">
    <text evidence="7">The sequence shown here is derived from an EMBL/GenBank/DDBJ whole genome shotgun (WGS) entry which is preliminary data.</text>
</comment>
<dbReference type="PANTHER" id="PTHR22550:SF5">
    <property type="entry name" value="LEUCINE ZIPPER PROTEIN 4"/>
    <property type="match status" value="1"/>
</dbReference>
<name>A0A7V1PU10_CALAY</name>
<evidence type="ECO:0000256" key="4">
    <source>
        <dbReference type="ARBA" id="ARBA00023136"/>
    </source>
</evidence>
<organism evidence="7">
    <name type="scientific">Caldithrix abyssi</name>
    <dbReference type="NCBI Taxonomy" id="187145"/>
    <lineage>
        <taxon>Bacteria</taxon>
        <taxon>Pseudomonadati</taxon>
        <taxon>Calditrichota</taxon>
        <taxon>Calditrichia</taxon>
        <taxon>Calditrichales</taxon>
        <taxon>Calditrichaceae</taxon>
        <taxon>Caldithrix</taxon>
    </lineage>
</organism>
<sequence>MEALRFAHPGWLHALWGIVALIALYLYAEKVRQKMLLRFGNGRLLNKLTPGVIRHRRRQKFILFVVAYAMLVVALADPQIGTRLEDVRQKGIDIIVALDVSLSMQAEDIKPNRLEKARYEVNKLIDMLHGDRIGLVAFAGIAHVQMPLTLDYAASRMFLRMMDTKLIPLPGTDIAGAIETATRAFNQKDTKHKVLIIITDGEEHEADPVAAAKKAAEQGVIIYTIGLGSEQGVPIPLYDKYGNRKGFKKDRNGNVVTTRLDAATLQQIALAANGKFYMAGNGEAELQSIYKEVSAMDKKELTARQFAQYEDRFQIFLMLALAFLLWEFVWPERRVKKAQ</sequence>
<accession>A0A7V1PU10</accession>
<evidence type="ECO:0000313" key="7">
    <source>
        <dbReference type="EMBL" id="HED09912.1"/>
    </source>
</evidence>
<dbReference type="Proteomes" id="UP000886005">
    <property type="component" value="Unassembled WGS sequence"/>
</dbReference>
<evidence type="ECO:0000256" key="5">
    <source>
        <dbReference type="SAM" id="Phobius"/>
    </source>
</evidence>
<dbReference type="PANTHER" id="PTHR22550">
    <property type="entry name" value="SPORE GERMINATION PROTEIN"/>
    <property type="match status" value="1"/>
</dbReference>
<gene>
    <name evidence="7" type="ORF">ENJ10_04435</name>
</gene>
<reference evidence="7" key="1">
    <citation type="journal article" date="2020" name="mSystems">
        <title>Genome- and Community-Level Interaction Insights into Carbon Utilization and Element Cycling Functions of Hydrothermarchaeota in Hydrothermal Sediment.</title>
        <authorList>
            <person name="Zhou Z."/>
            <person name="Liu Y."/>
            <person name="Xu W."/>
            <person name="Pan J."/>
            <person name="Luo Z.H."/>
            <person name="Li M."/>
        </authorList>
    </citation>
    <scope>NUCLEOTIDE SEQUENCE [LARGE SCALE GENOMIC DNA]</scope>
    <source>
        <strain evidence="7">HyVt-456</strain>
    </source>
</reference>
<dbReference type="Pfam" id="PF13519">
    <property type="entry name" value="VWA_2"/>
    <property type="match status" value="1"/>
</dbReference>
<feature type="transmembrane region" description="Helical" evidence="5">
    <location>
        <begin position="61"/>
        <end position="80"/>
    </location>
</feature>
<dbReference type="PROSITE" id="PS50234">
    <property type="entry name" value="VWFA"/>
    <property type="match status" value="1"/>
</dbReference>
<dbReference type="SUPFAM" id="SSF53300">
    <property type="entry name" value="vWA-like"/>
    <property type="match status" value="1"/>
</dbReference>
<feature type="transmembrane region" description="Helical" evidence="5">
    <location>
        <begin position="6"/>
        <end position="28"/>
    </location>
</feature>
<feature type="domain" description="VWFA" evidence="6">
    <location>
        <begin position="93"/>
        <end position="293"/>
    </location>
</feature>
<evidence type="ECO:0000259" key="6">
    <source>
        <dbReference type="PROSITE" id="PS50234"/>
    </source>
</evidence>
<keyword evidence="2 5" id="KW-0812">Transmembrane</keyword>
<dbReference type="Pfam" id="PF07584">
    <property type="entry name" value="BatA"/>
    <property type="match status" value="1"/>
</dbReference>
<keyword evidence="1" id="KW-1003">Cell membrane</keyword>
<proteinExistence type="predicted"/>
<dbReference type="AlphaFoldDB" id="A0A7V1PU10"/>
<dbReference type="Gene3D" id="3.40.50.410">
    <property type="entry name" value="von Willebrand factor, type A domain"/>
    <property type="match status" value="1"/>
</dbReference>
<feature type="transmembrane region" description="Helical" evidence="5">
    <location>
        <begin position="313"/>
        <end position="330"/>
    </location>
</feature>
<dbReference type="InterPro" id="IPR036465">
    <property type="entry name" value="vWFA_dom_sf"/>
</dbReference>
<evidence type="ECO:0000256" key="3">
    <source>
        <dbReference type="ARBA" id="ARBA00022989"/>
    </source>
</evidence>
<dbReference type="InterPro" id="IPR024163">
    <property type="entry name" value="Aerotolerance_reg_N"/>
</dbReference>
<keyword evidence="4 5" id="KW-0472">Membrane</keyword>
<dbReference type="SMART" id="SM00327">
    <property type="entry name" value="VWA"/>
    <property type="match status" value="1"/>
</dbReference>
<dbReference type="InterPro" id="IPR050768">
    <property type="entry name" value="UPF0353/GerABKA_families"/>
</dbReference>